<evidence type="ECO:0000256" key="1">
    <source>
        <dbReference type="SAM" id="Coils"/>
    </source>
</evidence>
<dbReference type="AlphaFoldDB" id="A0A5N6LSZ9"/>
<comment type="caution">
    <text evidence="2">The sequence shown here is derived from an EMBL/GenBank/DDBJ whole genome shotgun (WGS) entry which is preliminary data.</text>
</comment>
<organism evidence="2 3">
    <name type="scientific">Mikania micrantha</name>
    <name type="common">bitter vine</name>
    <dbReference type="NCBI Taxonomy" id="192012"/>
    <lineage>
        <taxon>Eukaryota</taxon>
        <taxon>Viridiplantae</taxon>
        <taxon>Streptophyta</taxon>
        <taxon>Embryophyta</taxon>
        <taxon>Tracheophyta</taxon>
        <taxon>Spermatophyta</taxon>
        <taxon>Magnoliopsida</taxon>
        <taxon>eudicotyledons</taxon>
        <taxon>Gunneridae</taxon>
        <taxon>Pentapetalae</taxon>
        <taxon>asterids</taxon>
        <taxon>campanulids</taxon>
        <taxon>Asterales</taxon>
        <taxon>Asteraceae</taxon>
        <taxon>Asteroideae</taxon>
        <taxon>Heliantheae alliance</taxon>
        <taxon>Eupatorieae</taxon>
        <taxon>Mikania</taxon>
    </lineage>
</organism>
<evidence type="ECO:0000313" key="2">
    <source>
        <dbReference type="EMBL" id="KAD2803942.1"/>
    </source>
</evidence>
<reference evidence="2 3" key="1">
    <citation type="submission" date="2019-05" db="EMBL/GenBank/DDBJ databases">
        <title>Mikania micrantha, genome provides insights into the molecular mechanism of rapid growth.</title>
        <authorList>
            <person name="Liu B."/>
        </authorList>
    </citation>
    <scope>NUCLEOTIDE SEQUENCE [LARGE SCALE GENOMIC DNA]</scope>
    <source>
        <strain evidence="2">NLD-2019</strain>
        <tissue evidence="2">Leaf</tissue>
    </source>
</reference>
<proteinExistence type="predicted"/>
<keyword evidence="3" id="KW-1185">Reference proteome</keyword>
<feature type="coiled-coil region" evidence="1">
    <location>
        <begin position="5"/>
        <end position="103"/>
    </location>
</feature>
<name>A0A5N6LSZ9_9ASTR</name>
<dbReference type="EMBL" id="SZYD01000018">
    <property type="protein sequence ID" value="KAD2803942.1"/>
    <property type="molecule type" value="Genomic_DNA"/>
</dbReference>
<dbReference type="Proteomes" id="UP000326396">
    <property type="component" value="Linkage Group LG8"/>
</dbReference>
<dbReference type="OrthoDB" id="1837602at2759"/>
<keyword evidence="1" id="KW-0175">Coiled coil</keyword>
<accession>A0A5N6LSZ9</accession>
<sequence>MNNKISQLQRDFSAMEKDREEESIRCLEIEKAYTEKEIFLNQQIAEAKEELEHGLSLLEKSRTELKEERRFFENEKERAKLSLEEALARAQSLQDQVTVLSADHEWIFSHGFSQVVNRLHRSSEFLNPLAAVQKAAHEYGMTSRLKSWYRHAAVGHVLEKLPNYQPQAKVKLHNVVATFEGMTYSFLEVVAGCVKEPLSVLQGLLPEGYDAGEAMVFSGQASPSQSTFATSSPATAGTAKSVMKPPLSRAASVESSKAPLFCREFDHSMGR</sequence>
<gene>
    <name evidence="2" type="ORF">E3N88_37319</name>
</gene>
<evidence type="ECO:0000313" key="3">
    <source>
        <dbReference type="Proteomes" id="UP000326396"/>
    </source>
</evidence>
<protein>
    <submittedName>
        <fullName evidence="2">Uncharacterized protein</fullName>
    </submittedName>
</protein>